<accession>A0A6L2NVB7</accession>
<dbReference type="AlphaFoldDB" id="A0A6L2NVB7"/>
<dbReference type="EMBL" id="BKCJ010010115">
    <property type="protein sequence ID" value="GEU90123.1"/>
    <property type="molecule type" value="Genomic_DNA"/>
</dbReference>
<feature type="domain" description="Reverse transcriptase Ty1/copia-type" evidence="2">
    <location>
        <begin position="179"/>
        <end position="236"/>
    </location>
</feature>
<evidence type="ECO:0000256" key="1">
    <source>
        <dbReference type="SAM" id="MobiDB-lite"/>
    </source>
</evidence>
<proteinExistence type="predicted"/>
<dbReference type="Pfam" id="PF07727">
    <property type="entry name" value="RVT_2"/>
    <property type="match status" value="1"/>
</dbReference>
<dbReference type="PANTHER" id="PTHR11439">
    <property type="entry name" value="GAG-POL-RELATED RETROTRANSPOSON"/>
    <property type="match status" value="1"/>
</dbReference>
<organism evidence="3">
    <name type="scientific">Tanacetum cinerariifolium</name>
    <name type="common">Dalmatian daisy</name>
    <name type="synonym">Chrysanthemum cinerariifolium</name>
    <dbReference type="NCBI Taxonomy" id="118510"/>
    <lineage>
        <taxon>Eukaryota</taxon>
        <taxon>Viridiplantae</taxon>
        <taxon>Streptophyta</taxon>
        <taxon>Embryophyta</taxon>
        <taxon>Tracheophyta</taxon>
        <taxon>Spermatophyta</taxon>
        <taxon>Magnoliopsida</taxon>
        <taxon>eudicotyledons</taxon>
        <taxon>Gunneridae</taxon>
        <taxon>Pentapetalae</taxon>
        <taxon>asterids</taxon>
        <taxon>campanulids</taxon>
        <taxon>Asterales</taxon>
        <taxon>Asteraceae</taxon>
        <taxon>Asteroideae</taxon>
        <taxon>Anthemideae</taxon>
        <taxon>Anthemidinae</taxon>
        <taxon>Tanacetum</taxon>
    </lineage>
</organism>
<dbReference type="PANTHER" id="PTHR11439:SF521">
    <property type="entry name" value="RNA-DIRECTED DNA POLYMERASE"/>
    <property type="match status" value="1"/>
</dbReference>
<gene>
    <name evidence="3" type="ORF">Tci_062101</name>
</gene>
<protein>
    <recommendedName>
        <fullName evidence="2">Reverse transcriptase Ty1/copia-type domain-containing protein</fullName>
    </recommendedName>
</protein>
<feature type="region of interest" description="Disordered" evidence="1">
    <location>
        <begin position="107"/>
        <end position="130"/>
    </location>
</feature>
<sequence>MGMLRERCGSDLVRMRYTGMAWGRRVYSSGFWAGKTVGMEMVNSMLSYSGLSKGFWGEAMLTACYVINMVSNKGARLKHMNFESRDKIFDENYFSSIPRPKVVVQNLEESQRDDHSDNIPSEIPEPQKEYPRTYNEDMQSRDIAFWKKAIHDEIGSIIGNDMWALSDLPPGCKPLGIEKFKARLLIQDFRRKKRIDYFDTHALIARITTIRLLLALTAIHNLVIHQMDVKTTFLNDDMLIFKTDQNQVDKTKKLLSSRFSMKDIGEVDVILGVKIKRENKGIVITQSHYIEKISKKFNLEDCSSVSTLMNPVEKLKPNTGKPVDQLEYSRAIGCLMYAMTSTRPDIAYAIDRLSRFTSNPSRQHWKGITRASKKQTCITSSAMKYEFVALVVDGKEAEWLRNLINEIPIWPKLIAPISIRCDSAPKMAKSYNQVFNGKSKHFGVTHSMIRKLIMKV</sequence>
<reference evidence="3" key="1">
    <citation type="journal article" date="2019" name="Sci. Rep.">
        <title>Draft genome of Tanacetum cinerariifolium, the natural source of mosquito coil.</title>
        <authorList>
            <person name="Yamashiro T."/>
            <person name="Shiraishi A."/>
            <person name="Satake H."/>
            <person name="Nakayama K."/>
        </authorList>
    </citation>
    <scope>NUCLEOTIDE SEQUENCE</scope>
</reference>
<dbReference type="InterPro" id="IPR013103">
    <property type="entry name" value="RVT_2"/>
</dbReference>
<evidence type="ECO:0000313" key="3">
    <source>
        <dbReference type="EMBL" id="GEU90123.1"/>
    </source>
</evidence>
<dbReference type="CDD" id="cd09272">
    <property type="entry name" value="RNase_HI_RT_Ty1"/>
    <property type="match status" value="1"/>
</dbReference>
<evidence type="ECO:0000259" key="2">
    <source>
        <dbReference type="Pfam" id="PF07727"/>
    </source>
</evidence>
<comment type="caution">
    <text evidence="3">The sequence shown here is derived from an EMBL/GenBank/DDBJ whole genome shotgun (WGS) entry which is preliminary data.</text>
</comment>
<name>A0A6L2NVB7_TANCI</name>